<name>A0ABY3NQS5_9GAMM</name>
<evidence type="ECO:0000313" key="1">
    <source>
        <dbReference type="EMBL" id="TYP04908.1"/>
    </source>
</evidence>
<reference evidence="1 2" key="1">
    <citation type="submission" date="2019-07" db="EMBL/GenBank/DDBJ databases">
        <title>Genomic Encyclopedia of Type Strains, Phase I: the one thousand microbial genomes (KMG-I) project.</title>
        <authorList>
            <person name="Kyrpides N."/>
        </authorList>
    </citation>
    <scope>NUCLEOTIDE SEQUENCE [LARGE SCALE GENOMIC DNA]</scope>
    <source>
        <strain evidence="1 2">DSM 17909</strain>
    </source>
</reference>
<organism evidence="1 2">
    <name type="scientific">Xenorhabdus doucetiae</name>
    <dbReference type="NCBI Taxonomy" id="351671"/>
    <lineage>
        <taxon>Bacteria</taxon>
        <taxon>Pseudomonadati</taxon>
        <taxon>Pseudomonadota</taxon>
        <taxon>Gammaproteobacteria</taxon>
        <taxon>Enterobacterales</taxon>
        <taxon>Morganellaceae</taxon>
        <taxon>Xenorhabdus</taxon>
    </lineage>
</organism>
<proteinExistence type="predicted"/>
<protein>
    <submittedName>
        <fullName evidence="1">Uncharacterized protein</fullName>
    </submittedName>
</protein>
<evidence type="ECO:0000313" key="2">
    <source>
        <dbReference type="Proteomes" id="UP000324170"/>
    </source>
</evidence>
<accession>A0ABY3NQS5</accession>
<keyword evidence="2" id="KW-1185">Reference proteome</keyword>
<dbReference type="EMBL" id="VNHN01000032">
    <property type="protein sequence ID" value="TYP04908.1"/>
    <property type="molecule type" value="Genomic_DNA"/>
</dbReference>
<dbReference type="RefSeq" id="WP_156979643.1">
    <property type="nucleotide sequence ID" value="NZ_CAWMED010000001.1"/>
</dbReference>
<comment type="caution">
    <text evidence="1">The sequence shown here is derived from an EMBL/GenBank/DDBJ whole genome shotgun (WGS) entry which is preliminary data.</text>
</comment>
<sequence length="54" mass="5717">MLSSAHSKLEARLLPEDFLVPQGNHLNPTGSLFALPLEAASAPEPSGDTDTLLF</sequence>
<dbReference type="Proteomes" id="UP000324170">
    <property type="component" value="Unassembled WGS sequence"/>
</dbReference>
<gene>
    <name evidence="1" type="ORF">LY16_02150</name>
</gene>